<sequence length="551" mass="63276">MNRGSPRLSNQGEDQEGVSAGIQSDAGISSQNKEQNKGHQMRPDQIQPQGLYLGLSTAQAYSIMKNIPTKYRLLEKNYLKKQPTRKRVRAEAPFRNSKKLNITAKPRSRRQREAKNVNEYISSEYIDQIDYMGPPENLEDNTSLSRRNSGVGKRVQARCDRGRYSSDFKKNIDPIAPSETIDEGKHSSNKSVIEEENSPIMKEEELMDSNKHIKSNDLSNHPQMMNNVSNPISTDSSKPVKESPQGPSDRLQAEEEPLSGSDDHFSTQAILSAYSKKSEKLFATLNEVIDVHSRTSVPQRIKLIKMLFSTLTRKESESFFSAFKREFGIDLNIFDICKNPATDTNYKKMSLACLNPIFIERIYMELDLKNLANKLSYISCEEPSFPMNKEMARQLQNFIGKPVDTRQRNHENGYQHAMPSRAPEYPNHSQMPPNMANMRQNSQYAMNGYDHNSRERHHNGTKQNYMPDDYAHRMRKYGVMNGDPNQISNRLNRENSSNYNHPSHYMSNSNYSSSLDLARNQGPDPRHLMHERMDNFSREREQPTIHGSIDN</sequence>
<keyword evidence="3" id="KW-1185">Reference proteome</keyword>
<dbReference type="Proteomes" id="UP001295684">
    <property type="component" value="Unassembled WGS sequence"/>
</dbReference>
<dbReference type="AlphaFoldDB" id="A0AAD2DBZ8"/>
<feature type="region of interest" description="Disordered" evidence="1">
    <location>
        <begin position="1"/>
        <end position="48"/>
    </location>
</feature>
<feature type="compositionally biased region" description="Polar residues" evidence="1">
    <location>
        <begin position="216"/>
        <end position="237"/>
    </location>
</feature>
<evidence type="ECO:0000313" key="2">
    <source>
        <dbReference type="EMBL" id="CAI2387098.1"/>
    </source>
</evidence>
<feature type="region of interest" description="Disordered" evidence="1">
    <location>
        <begin position="165"/>
        <end position="200"/>
    </location>
</feature>
<reference evidence="2" key="1">
    <citation type="submission" date="2023-07" db="EMBL/GenBank/DDBJ databases">
        <authorList>
            <consortium name="AG Swart"/>
            <person name="Singh M."/>
            <person name="Singh A."/>
            <person name="Seah K."/>
            <person name="Emmerich C."/>
        </authorList>
    </citation>
    <scope>NUCLEOTIDE SEQUENCE</scope>
    <source>
        <strain evidence="2">DP1</strain>
    </source>
</reference>
<gene>
    <name evidence="2" type="ORF">ECRASSUSDP1_LOCUS28725</name>
</gene>
<feature type="region of interest" description="Disordered" evidence="1">
    <location>
        <begin position="482"/>
        <end position="529"/>
    </location>
</feature>
<protein>
    <submittedName>
        <fullName evidence="2">Uncharacterized protein</fullName>
    </submittedName>
</protein>
<organism evidence="2 3">
    <name type="scientific">Euplotes crassus</name>
    <dbReference type="NCBI Taxonomy" id="5936"/>
    <lineage>
        <taxon>Eukaryota</taxon>
        <taxon>Sar</taxon>
        <taxon>Alveolata</taxon>
        <taxon>Ciliophora</taxon>
        <taxon>Intramacronucleata</taxon>
        <taxon>Spirotrichea</taxon>
        <taxon>Hypotrichia</taxon>
        <taxon>Euplotida</taxon>
        <taxon>Euplotidae</taxon>
        <taxon>Moneuplotes</taxon>
    </lineage>
</organism>
<evidence type="ECO:0000256" key="1">
    <source>
        <dbReference type="SAM" id="MobiDB-lite"/>
    </source>
</evidence>
<feature type="compositionally biased region" description="Low complexity" evidence="1">
    <location>
        <begin position="495"/>
        <end position="514"/>
    </location>
</feature>
<feature type="region of interest" description="Disordered" evidence="1">
    <location>
        <begin position="213"/>
        <end position="263"/>
    </location>
</feature>
<name>A0AAD2DBZ8_EUPCR</name>
<accession>A0AAD2DBZ8</accession>
<proteinExistence type="predicted"/>
<evidence type="ECO:0000313" key="3">
    <source>
        <dbReference type="Proteomes" id="UP001295684"/>
    </source>
</evidence>
<comment type="caution">
    <text evidence="2">The sequence shown here is derived from an EMBL/GenBank/DDBJ whole genome shotgun (WGS) entry which is preliminary data.</text>
</comment>
<dbReference type="EMBL" id="CAMPGE010029619">
    <property type="protein sequence ID" value="CAI2387098.1"/>
    <property type="molecule type" value="Genomic_DNA"/>
</dbReference>